<evidence type="ECO:0000256" key="7">
    <source>
        <dbReference type="ARBA" id="ARBA00022840"/>
    </source>
</evidence>
<evidence type="ECO:0000256" key="9">
    <source>
        <dbReference type="ARBA" id="ARBA00047905"/>
    </source>
</evidence>
<feature type="domain" description="Hexokinase N-terminal" evidence="10">
    <location>
        <begin position="19"/>
        <end position="205"/>
    </location>
</feature>
<dbReference type="RefSeq" id="WP_014342734.1">
    <property type="nucleotide sequence ID" value="NC_016843.1"/>
</dbReference>
<keyword evidence="7" id="KW-0067">ATP-binding</keyword>
<sequence>MDQHTRTRDLVSAFFGRFHFDVQGPSVRTVVDVLRADMVRGLEEEAQLPPRMGSALAMIPTWVAPPRVSPCNRRVIVIDAGGTNFRSCLVRFGDSGTPHIENLEKRPMPGTTREYSRTEFFGEIADNLARLKGAADCIGFCFSYPIRIRPDGDGEVIQFAKEIKAAEVIGTCVGAGLTEALSARNWPELRSLKMLNDATSALLAGFFAAPEGCSFSSYVGFILGTGMNSAYLEPDPIPKIPAHHTPQVVVCESGKSNKVPRSVFDELFTQTTAEPDIAHLEKMSSGTYLGPLASVVVRLAAQEGLFSHAVHAALSTVSFTLVDMDRFLFAPSVSTTTLGALLAPGTDTDREILFLLLDAVVARAARIAAGVIAASVLKSGAGYDPLRPVCVLAEGTTFQCTYRLRTRVTSHLQAFLTEERGVYFDIISLENAVTLGSALGGLSS</sequence>
<dbReference type="GO" id="GO:0005524">
    <property type="term" value="F:ATP binding"/>
    <property type="evidence" value="ECO:0007669"/>
    <property type="project" value="UniProtKB-KW"/>
</dbReference>
<dbReference type="GO" id="GO:0001678">
    <property type="term" value="P:intracellular glucose homeostasis"/>
    <property type="evidence" value="ECO:0007669"/>
    <property type="project" value="InterPro"/>
</dbReference>
<accession>A0AAU8PGU7</accession>
<evidence type="ECO:0000256" key="5">
    <source>
        <dbReference type="ARBA" id="ARBA00022741"/>
    </source>
</evidence>
<evidence type="ECO:0000256" key="3">
    <source>
        <dbReference type="ARBA" id="ARBA00009225"/>
    </source>
</evidence>
<gene>
    <name evidence="12" type="ordered locus">TPEGAU_0505</name>
</gene>
<keyword evidence="8" id="KW-0324">Glycolysis</keyword>
<organism evidence="12 13">
    <name type="scientific">Treponema pallidum subsp. pertenue (strain Gauthier)</name>
    <dbReference type="NCBI Taxonomy" id="491080"/>
    <lineage>
        <taxon>Bacteria</taxon>
        <taxon>Pseudomonadati</taxon>
        <taxon>Spirochaetota</taxon>
        <taxon>Spirochaetia</taxon>
        <taxon>Spirochaetales</taxon>
        <taxon>Treponemataceae</taxon>
        <taxon>Treponema</taxon>
    </lineage>
</organism>
<evidence type="ECO:0000256" key="8">
    <source>
        <dbReference type="ARBA" id="ARBA00023152"/>
    </source>
</evidence>
<dbReference type="GO" id="GO:0008865">
    <property type="term" value="F:fructokinase activity"/>
    <property type="evidence" value="ECO:0007669"/>
    <property type="project" value="TreeGrafter"/>
</dbReference>
<dbReference type="SUPFAM" id="SSF53067">
    <property type="entry name" value="Actin-like ATPase domain"/>
    <property type="match status" value="2"/>
</dbReference>
<comment type="pathway">
    <text evidence="2">Carbohydrate metabolism.</text>
</comment>
<evidence type="ECO:0000256" key="1">
    <source>
        <dbReference type="ARBA" id="ARBA00004921"/>
    </source>
</evidence>
<evidence type="ECO:0000259" key="10">
    <source>
        <dbReference type="Pfam" id="PF00349"/>
    </source>
</evidence>
<dbReference type="Pfam" id="PF03727">
    <property type="entry name" value="Hexokinase_2"/>
    <property type="match status" value="1"/>
</dbReference>
<evidence type="ECO:0000313" key="13">
    <source>
        <dbReference type="Proteomes" id="UP000008192"/>
    </source>
</evidence>
<protein>
    <submittedName>
        <fullName evidence="12">Hexokinase</fullName>
        <ecNumber evidence="12">2.7.1.1</ecNumber>
    </submittedName>
</protein>
<comment type="similarity">
    <text evidence="3">Belongs to the hexokinase family.</text>
</comment>
<dbReference type="PANTHER" id="PTHR19443:SF16">
    <property type="entry name" value="HEXOKINASE TYPE 1-RELATED"/>
    <property type="match status" value="1"/>
</dbReference>
<evidence type="ECO:0000259" key="11">
    <source>
        <dbReference type="Pfam" id="PF03727"/>
    </source>
</evidence>
<proteinExistence type="inferred from homology"/>
<dbReference type="GO" id="GO:0005536">
    <property type="term" value="F:D-glucose binding"/>
    <property type="evidence" value="ECO:0007669"/>
    <property type="project" value="InterPro"/>
</dbReference>
<dbReference type="GO" id="GO:0006006">
    <property type="term" value="P:glucose metabolic process"/>
    <property type="evidence" value="ECO:0007669"/>
    <property type="project" value="TreeGrafter"/>
</dbReference>
<reference evidence="13" key="1">
    <citation type="journal article" date="2012" name="PLoS Negl. Trop. Dis.">
        <title>Whole genome sequences of three Treponema pallidum ssp. pertenue strains: yaws and syphilis treponemes differ in less than 0.2% of the genome sequence.</title>
        <authorList>
            <person name="Cejkova D."/>
            <person name="Zobanikova M."/>
            <person name="Chen L."/>
            <person name="Pospisilova P."/>
            <person name="Strouhal M."/>
            <person name="Qin X."/>
            <person name="Mikalova L."/>
            <person name="Norris S.J."/>
            <person name="Muzny D.M."/>
            <person name="Gibbs R.A."/>
            <person name="Fulton L.L."/>
            <person name="Sodergren E."/>
            <person name="Weinstock G.M."/>
            <person name="Smajs D."/>
        </authorList>
    </citation>
    <scope>NUCLEOTIDE SEQUENCE [LARGE SCALE GENOMIC DNA]</scope>
    <source>
        <strain evidence="13">Gauthier</strain>
    </source>
</reference>
<keyword evidence="5" id="KW-0547">Nucleotide-binding</keyword>
<evidence type="ECO:0000256" key="6">
    <source>
        <dbReference type="ARBA" id="ARBA00022777"/>
    </source>
</evidence>
<keyword evidence="6" id="KW-0418">Kinase</keyword>
<dbReference type="Gene3D" id="3.40.367.20">
    <property type="match status" value="1"/>
</dbReference>
<dbReference type="InterPro" id="IPR022672">
    <property type="entry name" value="Hexokinase_N"/>
</dbReference>
<evidence type="ECO:0000256" key="2">
    <source>
        <dbReference type="ARBA" id="ARBA00005007"/>
    </source>
</evidence>
<feature type="domain" description="Hexokinase C-terminal" evidence="11">
    <location>
        <begin position="219"/>
        <end position="440"/>
    </location>
</feature>
<evidence type="ECO:0000256" key="4">
    <source>
        <dbReference type="ARBA" id="ARBA00022679"/>
    </source>
</evidence>
<dbReference type="GO" id="GO:0006096">
    <property type="term" value="P:glycolytic process"/>
    <property type="evidence" value="ECO:0007669"/>
    <property type="project" value="UniProtKB-KW"/>
</dbReference>
<comment type="catalytic activity">
    <reaction evidence="9">
        <text>D-fructose + ATP = D-fructose 6-phosphate + ADP + H(+)</text>
        <dbReference type="Rhea" id="RHEA:16125"/>
        <dbReference type="ChEBI" id="CHEBI:15378"/>
        <dbReference type="ChEBI" id="CHEBI:30616"/>
        <dbReference type="ChEBI" id="CHEBI:37721"/>
        <dbReference type="ChEBI" id="CHEBI:61527"/>
        <dbReference type="ChEBI" id="CHEBI:456216"/>
        <dbReference type="EC" id="2.7.1.1"/>
    </reaction>
    <physiologicalReaction direction="left-to-right" evidence="9">
        <dbReference type="Rhea" id="RHEA:16126"/>
    </physiologicalReaction>
</comment>
<comment type="pathway">
    <text evidence="1">Carbohydrate degradation.</text>
</comment>
<dbReference type="InterPro" id="IPR043129">
    <property type="entry name" value="ATPase_NBD"/>
</dbReference>
<keyword evidence="4 12" id="KW-0808">Transferase</keyword>
<dbReference type="Gene3D" id="3.30.420.40">
    <property type="match status" value="1"/>
</dbReference>
<dbReference type="AlphaFoldDB" id="A0AAU8PGU7"/>
<dbReference type="CDD" id="cd24000">
    <property type="entry name" value="ASKHA_NBD_HK"/>
    <property type="match status" value="1"/>
</dbReference>
<dbReference type="InterPro" id="IPR001312">
    <property type="entry name" value="Hexokinase"/>
</dbReference>
<name>A0AAU8PGU7_TREPG</name>
<dbReference type="PANTHER" id="PTHR19443">
    <property type="entry name" value="HEXOKINASE"/>
    <property type="match status" value="1"/>
</dbReference>
<dbReference type="GO" id="GO:0004340">
    <property type="term" value="F:glucokinase activity"/>
    <property type="evidence" value="ECO:0007669"/>
    <property type="project" value="TreeGrafter"/>
</dbReference>
<dbReference type="PRINTS" id="PR00475">
    <property type="entry name" value="HEXOKINASE"/>
</dbReference>
<evidence type="ECO:0000313" key="12">
    <source>
        <dbReference type="EMBL" id="AEZ59763.1"/>
    </source>
</evidence>
<dbReference type="EMBL" id="CP002376">
    <property type="protein sequence ID" value="AEZ59763.1"/>
    <property type="molecule type" value="Genomic_DNA"/>
</dbReference>
<dbReference type="PROSITE" id="PS51748">
    <property type="entry name" value="HEXOKINASE_2"/>
    <property type="match status" value="1"/>
</dbReference>
<dbReference type="Proteomes" id="UP000008192">
    <property type="component" value="Chromosome"/>
</dbReference>
<dbReference type="EC" id="2.7.1.1" evidence="12"/>
<dbReference type="Pfam" id="PF00349">
    <property type="entry name" value="Hexokinase_1"/>
    <property type="match status" value="1"/>
</dbReference>
<dbReference type="InterPro" id="IPR022673">
    <property type="entry name" value="Hexokinase_C"/>
</dbReference>
<dbReference type="KEGG" id="tpg:TPEGAU_0505"/>